<dbReference type="SUPFAM" id="SSF49785">
    <property type="entry name" value="Galactose-binding domain-like"/>
    <property type="match status" value="1"/>
</dbReference>
<organism evidence="1 2">
    <name type="scientific">Candidatus Enterococcus wittei</name>
    <dbReference type="NCBI Taxonomy" id="1987383"/>
    <lineage>
        <taxon>Bacteria</taxon>
        <taxon>Bacillati</taxon>
        <taxon>Bacillota</taxon>
        <taxon>Bacilli</taxon>
        <taxon>Lactobacillales</taxon>
        <taxon>Enterococcaceae</taxon>
        <taxon>Enterococcus</taxon>
    </lineage>
</organism>
<dbReference type="AlphaFoldDB" id="A0A2C9XQS6"/>
<dbReference type="RefSeq" id="WP_086283515.1">
    <property type="nucleotide sequence ID" value="NZ_NGMO01000001.1"/>
</dbReference>
<dbReference type="InterPro" id="IPR008979">
    <property type="entry name" value="Galactose-bd-like_sf"/>
</dbReference>
<evidence type="ECO:0000313" key="1">
    <source>
        <dbReference type="EMBL" id="OTP12208.1"/>
    </source>
</evidence>
<accession>A0A2C9XQS6</accession>
<keyword evidence="2" id="KW-1185">Reference proteome</keyword>
<dbReference type="STRING" id="1987383.A5844_000424"/>
<proteinExistence type="predicted"/>
<dbReference type="EMBL" id="NGMO01000001">
    <property type="protein sequence ID" value="OTP12208.1"/>
    <property type="molecule type" value="Genomic_DNA"/>
</dbReference>
<evidence type="ECO:0000313" key="2">
    <source>
        <dbReference type="Proteomes" id="UP000194933"/>
    </source>
</evidence>
<dbReference type="Proteomes" id="UP000194933">
    <property type="component" value="Unassembled WGS sequence"/>
</dbReference>
<name>A0A2C9XQS6_9ENTE</name>
<reference evidence="1 2" key="1">
    <citation type="submission" date="2017-05" db="EMBL/GenBank/DDBJ databases">
        <title>The Genome Sequence of Enterococcus sp. 10A9_DIV0425.</title>
        <authorList>
            <consortium name="The Broad Institute Genomics Platform"/>
            <consortium name="The Broad Institute Genomic Center for Infectious Diseases"/>
            <person name="Earl A."/>
            <person name="Manson A."/>
            <person name="Schwartman J."/>
            <person name="Gilmore M."/>
            <person name="Abouelleil A."/>
            <person name="Cao P."/>
            <person name="Chapman S."/>
            <person name="Cusick C."/>
            <person name="Shea T."/>
            <person name="Young S."/>
            <person name="Neafsey D."/>
            <person name="Nusbaum C."/>
            <person name="Birren B."/>
        </authorList>
    </citation>
    <scope>NUCLEOTIDE SEQUENCE [LARGE SCALE GENOMIC DNA]</scope>
    <source>
        <strain evidence="1 2">10A9_DIV0425</strain>
    </source>
</reference>
<gene>
    <name evidence="1" type="ORF">A5844_000424</name>
</gene>
<protein>
    <submittedName>
        <fullName evidence="1">Uncharacterized protein</fullName>
    </submittedName>
</protein>
<sequence length="280" mass="31955">MTELKLAIYNKEGRLKKHLQGEEENEKDLMVIGKDLVHLAMRKFSYEEGDQVVIETDQPGSYLMVKLDETLDTSLIYLPGMKWIYEISYSPKRMKARPETRFAGKRHYLSVRVASKEEVGTYRNLALNPHDQKEDTGAYPHAFANVETRNDATFFACNAIDGIYANHSHGSYPFQSWGINQQADATMTIDFGREVLLDKVVFTWRADFPHDSYWEKVTLYFEDGTASTFSTKKTAAPQSFSFAPIKTRRVVFGDLIQGSDPSPFPALTQIELWGKNNEPS</sequence>
<dbReference type="Gene3D" id="2.60.120.260">
    <property type="entry name" value="Galactose-binding domain-like"/>
    <property type="match status" value="1"/>
</dbReference>
<comment type="caution">
    <text evidence="1">The sequence shown here is derived from an EMBL/GenBank/DDBJ whole genome shotgun (WGS) entry which is preliminary data.</text>
</comment>